<keyword evidence="4" id="KW-0378">Hydrolase</keyword>
<reference evidence="4" key="1">
    <citation type="submission" date="2020-10" db="EMBL/GenBank/DDBJ databases">
        <title>Diversity and distribution of actinomycetes associated with coral in the coast of Hainan.</title>
        <authorList>
            <person name="Li F."/>
        </authorList>
    </citation>
    <scope>NUCLEOTIDE SEQUENCE</scope>
    <source>
        <strain evidence="4">HNM0983</strain>
    </source>
</reference>
<dbReference type="AlphaFoldDB" id="A0A929BDU0"/>
<evidence type="ECO:0000313" key="4">
    <source>
        <dbReference type="EMBL" id="MBE9376213.1"/>
    </source>
</evidence>
<keyword evidence="1" id="KW-0479">Metal-binding</keyword>
<dbReference type="InterPro" id="IPR011234">
    <property type="entry name" value="Fumarylacetoacetase-like_C"/>
</dbReference>
<dbReference type="FunFam" id="3.90.850.10:FF:000002">
    <property type="entry name" value="2-hydroxyhepta-2,4-diene-1,7-dioate isomerase"/>
    <property type="match status" value="1"/>
</dbReference>
<dbReference type="InterPro" id="IPR018833">
    <property type="entry name" value="Rv2993c-like_N"/>
</dbReference>
<dbReference type="Gene3D" id="2.30.30.370">
    <property type="entry name" value="FAH"/>
    <property type="match status" value="1"/>
</dbReference>
<dbReference type="GO" id="GO:0018773">
    <property type="term" value="F:acetylpyruvate hydrolase activity"/>
    <property type="evidence" value="ECO:0007669"/>
    <property type="project" value="TreeGrafter"/>
</dbReference>
<dbReference type="GO" id="GO:0046872">
    <property type="term" value="F:metal ion binding"/>
    <property type="evidence" value="ECO:0007669"/>
    <property type="project" value="UniProtKB-KW"/>
</dbReference>
<dbReference type="Pfam" id="PF10370">
    <property type="entry name" value="Rv2993c-like_N"/>
    <property type="match status" value="1"/>
</dbReference>
<feature type="domain" description="Fumarylacetoacetase-like C-terminal" evidence="2">
    <location>
        <begin position="63"/>
        <end position="258"/>
    </location>
</feature>
<dbReference type="GO" id="GO:0019752">
    <property type="term" value="P:carboxylic acid metabolic process"/>
    <property type="evidence" value="ECO:0007669"/>
    <property type="project" value="UniProtKB-ARBA"/>
</dbReference>
<evidence type="ECO:0000259" key="3">
    <source>
        <dbReference type="Pfam" id="PF10370"/>
    </source>
</evidence>
<dbReference type="PANTHER" id="PTHR11820:SF7">
    <property type="entry name" value="ACYLPYRUVASE FAHD1, MITOCHONDRIAL"/>
    <property type="match status" value="1"/>
</dbReference>
<dbReference type="SUPFAM" id="SSF56529">
    <property type="entry name" value="FAH"/>
    <property type="match status" value="1"/>
</dbReference>
<dbReference type="RefSeq" id="WP_193929671.1">
    <property type="nucleotide sequence ID" value="NZ_JADEYC010000036.1"/>
</dbReference>
<organism evidence="4 5">
    <name type="scientific">Saccharopolyspora montiporae</name>
    <dbReference type="NCBI Taxonomy" id="2781240"/>
    <lineage>
        <taxon>Bacteria</taxon>
        <taxon>Bacillati</taxon>
        <taxon>Actinomycetota</taxon>
        <taxon>Actinomycetes</taxon>
        <taxon>Pseudonocardiales</taxon>
        <taxon>Pseudonocardiaceae</taxon>
        <taxon>Saccharopolyspora</taxon>
    </lineage>
</organism>
<dbReference type="Proteomes" id="UP000598360">
    <property type="component" value="Unassembled WGS sequence"/>
</dbReference>
<comment type="caution">
    <text evidence="4">The sequence shown here is derived from an EMBL/GenBank/DDBJ whole genome shotgun (WGS) entry which is preliminary data.</text>
</comment>
<protein>
    <submittedName>
        <fullName evidence="4">Fumarylacetoacetate hydrolase family protein</fullName>
    </submittedName>
</protein>
<dbReference type="Gene3D" id="3.90.850.10">
    <property type="entry name" value="Fumarylacetoacetase-like, C-terminal domain"/>
    <property type="match status" value="1"/>
</dbReference>
<evidence type="ECO:0000256" key="1">
    <source>
        <dbReference type="ARBA" id="ARBA00022723"/>
    </source>
</evidence>
<accession>A0A929BDU0</accession>
<keyword evidence="5" id="KW-1185">Reference proteome</keyword>
<dbReference type="GO" id="GO:0016853">
    <property type="term" value="F:isomerase activity"/>
    <property type="evidence" value="ECO:0007669"/>
    <property type="project" value="UniProtKB-ARBA"/>
</dbReference>
<proteinExistence type="predicted"/>
<evidence type="ECO:0000259" key="2">
    <source>
        <dbReference type="Pfam" id="PF01557"/>
    </source>
</evidence>
<evidence type="ECO:0000313" key="5">
    <source>
        <dbReference type="Proteomes" id="UP000598360"/>
    </source>
</evidence>
<name>A0A929BDU0_9PSEU</name>
<dbReference type="Pfam" id="PF01557">
    <property type="entry name" value="FAA_hydrolase"/>
    <property type="match status" value="1"/>
</dbReference>
<gene>
    <name evidence="4" type="ORF">IQ251_17325</name>
</gene>
<sequence length="260" mass="27958">MRLARVAHSDGVSFVALEPDPSAPQEKALAVEIDQHPFGDPTFTGRKWPMSDVRLLAPILPTKVICVGKNYAAHAQEMGTEAPENPLIFMKPSTSVVGPSSPIKLPPNSERVDFEGELAAVVGQPCKDVPEARGRDVLLGYTIANDVTARDQQKADGQWTRAKGYDTFCPLGPWIDTGVDPSDLEIRTELDGEVQQQSRTSLLMHDVAALVSWISRIMTLLPGDVILTGTPEGVGPMQQGQQVSVAVDGLGMLTNPVQQG</sequence>
<feature type="domain" description="Rv2993c-like N-terminal" evidence="3">
    <location>
        <begin position="1"/>
        <end position="58"/>
    </location>
</feature>
<dbReference type="InterPro" id="IPR036663">
    <property type="entry name" value="Fumarylacetoacetase_C_sf"/>
</dbReference>
<dbReference type="PANTHER" id="PTHR11820">
    <property type="entry name" value="ACYLPYRUVASE"/>
    <property type="match status" value="1"/>
</dbReference>
<dbReference type="EMBL" id="JADEYC010000036">
    <property type="protein sequence ID" value="MBE9376213.1"/>
    <property type="molecule type" value="Genomic_DNA"/>
</dbReference>